<evidence type="ECO:0008006" key="4">
    <source>
        <dbReference type="Google" id="ProtNLM"/>
    </source>
</evidence>
<protein>
    <recommendedName>
        <fullName evidence="4">DUF2800 domain-containing protein</fullName>
    </recommendedName>
</protein>
<evidence type="ECO:0000256" key="1">
    <source>
        <dbReference type="ARBA" id="ARBA00022801"/>
    </source>
</evidence>
<dbReference type="Gene3D" id="3.90.320.10">
    <property type="match status" value="1"/>
</dbReference>
<evidence type="ECO:0000313" key="2">
    <source>
        <dbReference type="EMBL" id="AGK95607.1"/>
    </source>
</evidence>
<reference evidence="2 3" key="1">
    <citation type="submission" date="2012-01" db="EMBL/GenBank/DDBJ databases">
        <title>Complete sequence of chromosome of Clostridium pasteurianum BC1.</title>
        <authorList>
            <consortium name="US DOE Joint Genome Institute"/>
            <person name="Lucas S."/>
            <person name="Han J."/>
            <person name="Lapidus A."/>
            <person name="Cheng J.-F."/>
            <person name="Goodwin L."/>
            <person name="Pitluck S."/>
            <person name="Peters L."/>
            <person name="Mikhailova N."/>
            <person name="Teshima H."/>
            <person name="Detter J.C."/>
            <person name="Han C."/>
            <person name="Tapia R."/>
            <person name="Land M."/>
            <person name="Hauser L."/>
            <person name="Kyrpides N."/>
            <person name="Ivanova N."/>
            <person name="Pagani I."/>
            <person name="Dunn J."/>
            <person name="Taghavi S."/>
            <person name="Francis A."/>
            <person name="van der Lelie D."/>
            <person name="Woyke T."/>
        </authorList>
    </citation>
    <scope>NUCLEOTIDE SEQUENCE [LARGE SCALE GENOMIC DNA]</scope>
    <source>
        <strain evidence="2 3">BC1</strain>
    </source>
</reference>
<dbReference type="OrthoDB" id="9766061at2"/>
<keyword evidence="1" id="KW-0378">Hydrolase</keyword>
<proteinExistence type="predicted"/>
<gene>
    <name evidence="2" type="ORF">Clopa_0559</name>
</gene>
<accession>R4JXS4</accession>
<dbReference type="InterPro" id="IPR021229">
    <property type="entry name" value="DUF2800"/>
</dbReference>
<sequence length="393" mass="43909">MIKKNETRAHALLSASSAHRWLICTPSARLEETLPDSTSENAKEGTLAHAIAELKLRKYIEPMGPRTFNNRIKKFKEDPLFQDEMLRHTDTYMDYISEVTYSFSSPPYIAAEKKLDYSVYAPEGFGTGDCIIIGGNTLHVIDFKYGKGVPVSAESNPQMMLYALGAYEEEKILFNIQQVKMTIIQPRLDSISEFSIPIKQLLDWGESIRPIAEKAFNGVGDYIPGDHCQFCRAKAICRAAKDKNLSVEVYENKMPPLLTNEEVGQILEKAKSIKSWVTALEKYALGEVLKGNDISGWKAVHGRSVRQFINTDEAFKVLKDNGTDEAMLYDKVPLSLAKIEELIGKPKFKELLSDKVSSPPGKPTLAPLSDNREPIKKVSAADVFKNEGGVINE</sequence>
<dbReference type="Proteomes" id="UP000013523">
    <property type="component" value="Chromosome"/>
</dbReference>
<keyword evidence="3" id="KW-1185">Reference proteome</keyword>
<dbReference type="STRING" id="86416.Clopa_0559"/>
<evidence type="ECO:0000313" key="3">
    <source>
        <dbReference type="Proteomes" id="UP000013523"/>
    </source>
</evidence>
<dbReference type="eggNOG" id="COG2887">
    <property type="taxonomic scope" value="Bacteria"/>
</dbReference>
<dbReference type="AlphaFoldDB" id="R4JXS4"/>
<organism evidence="2 3">
    <name type="scientific">Clostridium pasteurianum BC1</name>
    <dbReference type="NCBI Taxonomy" id="86416"/>
    <lineage>
        <taxon>Bacteria</taxon>
        <taxon>Bacillati</taxon>
        <taxon>Bacillota</taxon>
        <taxon>Clostridia</taxon>
        <taxon>Eubacteriales</taxon>
        <taxon>Clostridiaceae</taxon>
        <taxon>Clostridium</taxon>
    </lineage>
</organism>
<dbReference type="EMBL" id="CP003261">
    <property type="protein sequence ID" value="AGK95607.1"/>
    <property type="molecule type" value="Genomic_DNA"/>
</dbReference>
<dbReference type="GO" id="GO:0016787">
    <property type="term" value="F:hydrolase activity"/>
    <property type="evidence" value="ECO:0007669"/>
    <property type="project" value="UniProtKB-KW"/>
</dbReference>
<name>R4JXS4_CLOPA</name>
<dbReference type="Pfam" id="PF10926">
    <property type="entry name" value="DUF2800"/>
    <property type="match status" value="1"/>
</dbReference>
<dbReference type="RefSeq" id="WP_015613934.1">
    <property type="nucleotide sequence ID" value="NC_021182.1"/>
</dbReference>
<dbReference type="PATRIC" id="fig|86416.3.peg.539"/>
<dbReference type="HOGENOM" id="CLU_043122_1_1_9"/>
<dbReference type="InterPro" id="IPR011604">
    <property type="entry name" value="PDDEXK-like_dom_sf"/>
</dbReference>
<dbReference type="KEGG" id="cpas:Clopa_0559"/>